<keyword evidence="9" id="KW-0732">Signal</keyword>
<dbReference type="Gene3D" id="3.40.390.10">
    <property type="entry name" value="Collagenase (Catalytic Domain)"/>
    <property type="match status" value="1"/>
</dbReference>
<comment type="cofactor">
    <cofactor evidence="1">
        <name>Zn(2+)</name>
        <dbReference type="ChEBI" id="CHEBI:29105"/>
    </cofactor>
</comment>
<comment type="caution">
    <text evidence="12">The sequence shown here is derived from an EMBL/GenBank/DDBJ whole genome shotgun (WGS) entry which is preliminary data.</text>
</comment>
<keyword evidence="8" id="KW-0482">Metalloprotease</keyword>
<reference evidence="13" key="1">
    <citation type="submission" date="2023-01" db="EMBL/GenBank/DDBJ databases">
        <title>Key to firefly adult light organ development and bioluminescence: homeobox transcription factors regulate luciferase expression and transportation to peroxisome.</title>
        <authorList>
            <person name="Fu X."/>
        </authorList>
    </citation>
    <scope>NUCLEOTIDE SEQUENCE [LARGE SCALE GENOMIC DNA]</scope>
</reference>
<evidence type="ECO:0000256" key="1">
    <source>
        <dbReference type="ARBA" id="ARBA00001947"/>
    </source>
</evidence>
<dbReference type="InterPro" id="IPR042089">
    <property type="entry name" value="Peptidase_M13_dom_2"/>
</dbReference>
<evidence type="ECO:0000256" key="8">
    <source>
        <dbReference type="ARBA" id="ARBA00023049"/>
    </source>
</evidence>
<dbReference type="GO" id="GO:0004222">
    <property type="term" value="F:metalloendopeptidase activity"/>
    <property type="evidence" value="ECO:0007669"/>
    <property type="project" value="InterPro"/>
</dbReference>
<protein>
    <recommendedName>
        <fullName evidence="14">Neprilysin</fullName>
    </recommendedName>
</protein>
<feature type="chain" id="PRO_5043047105" description="Neprilysin" evidence="9">
    <location>
        <begin position="20"/>
        <end position="707"/>
    </location>
</feature>
<dbReference type="GO" id="GO:0005886">
    <property type="term" value="C:plasma membrane"/>
    <property type="evidence" value="ECO:0007669"/>
    <property type="project" value="UniProtKB-SubCell"/>
</dbReference>
<dbReference type="InterPro" id="IPR008753">
    <property type="entry name" value="Peptidase_M13_N"/>
</dbReference>
<dbReference type="Pfam" id="PF01431">
    <property type="entry name" value="Peptidase_M13"/>
    <property type="match status" value="1"/>
</dbReference>
<keyword evidence="4" id="KW-0645">Protease</keyword>
<comment type="similarity">
    <text evidence="3">Belongs to the peptidase M13 family.</text>
</comment>
<dbReference type="InterPro" id="IPR018497">
    <property type="entry name" value="Peptidase_M13_C"/>
</dbReference>
<dbReference type="Gene3D" id="1.10.1380.10">
    <property type="entry name" value="Neutral endopeptidase , domain2"/>
    <property type="match status" value="1"/>
</dbReference>
<feature type="domain" description="Peptidase M13 N-terminal" evidence="11">
    <location>
        <begin position="55"/>
        <end position="441"/>
    </location>
</feature>
<keyword evidence="6" id="KW-0378">Hydrolase</keyword>
<evidence type="ECO:0000256" key="5">
    <source>
        <dbReference type="ARBA" id="ARBA00022723"/>
    </source>
</evidence>
<evidence type="ECO:0000256" key="6">
    <source>
        <dbReference type="ARBA" id="ARBA00022801"/>
    </source>
</evidence>
<name>A0AAN7PNX3_9COLE</name>
<dbReference type="GO" id="GO:0046872">
    <property type="term" value="F:metal ion binding"/>
    <property type="evidence" value="ECO:0007669"/>
    <property type="project" value="UniProtKB-KW"/>
</dbReference>
<dbReference type="GO" id="GO:0016485">
    <property type="term" value="P:protein processing"/>
    <property type="evidence" value="ECO:0007669"/>
    <property type="project" value="TreeGrafter"/>
</dbReference>
<evidence type="ECO:0000256" key="4">
    <source>
        <dbReference type="ARBA" id="ARBA00022670"/>
    </source>
</evidence>
<gene>
    <name evidence="12" type="ORF">RN001_014853</name>
</gene>
<evidence type="ECO:0000259" key="10">
    <source>
        <dbReference type="Pfam" id="PF01431"/>
    </source>
</evidence>
<evidence type="ECO:0000256" key="7">
    <source>
        <dbReference type="ARBA" id="ARBA00022833"/>
    </source>
</evidence>
<dbReference type="Proteomes" id="UP001353858">
    <property type="component" value="Unassembled WGS sequence"/>
</dbReference>
<keyword evidence="13" id="KW-1185">Reference proteome</keyword>
<evidence type="ECO:0000256" key="3">
    <source>
        <dbReference type="ARBA" id="ARBA00007357"/>
    </source>
</evidence>
<dbReference type="SUPFAM" id="SSF55486">
    <property type="entry name" value="Metalloproteases ('zincins'), catalytic domain"/>
    <property type="match status" value="1"/>
</dbReference>
<keyword evidence="7" id="KW-0862">Zinc</keyword>
<evidence type="ECO:0000259" key="11">
    <source>
        <dbReference type="Pfam" id="PF05649"/>
    </source>
</evidence>
<dbReference type="PRINTS" id="PR00786">
    <property type="entry name" value="NEPRILYSIN"/>
</dbReference>
<dbReference type="AlphaFoldDB" id="A0AAN7PNX3"/>
<evidence type="ECO:0000256" key="9">
    <source>
        <dbReference type="SAM" id="SignalP"/>
    </source>
</evidence>
<evidence type="ECO:0008006" key="14">
    <source>
        <dbReference type="Google" id="ProtNLM"/>
    </source>
</evidence>
<dbReference type="PROSITE" id="PS51885">
    <property type="entry name" value="NEPRILYSIN"/>
    <property type="match status" value="1"/>
</dbReference>
<comment type="subcellular location">
    <subcellularLocation>
        <location evidence="2">Cell membrane</location>
        <topology evidence="2">Single-pass type II membrane protein</topology>
    </subcellularLocation>
</comment>
<proteinExistence type="inferred from homology"/>
<feature type="signal peptide" evidence="9">
    <location>
        <begin position="1"/>
        <end position="19"/>
    </location>
</feature>
<dbReference type="InterPro" id="IPR024079">
    <property type="entry name" value="MetalloPept_cat_dom_sf"/>
</dbReference>
<dbReference type="CDD" id="cd08662">
    <property type="entry name" value="M13"/>
    <property type="match status" value="1"/>
</dbReference>
<dbReference type="EMBL" id="JARPUR010000007">
    <property type="protein sequence ID" value="KAK4872824.1"/>
    <property type="molecule type" value="Genomic_DNA"/>
</dbReference>
<accession>A0AAN7PNX3</accession>
<evidence type="ECO:0000313" key="13">
    <source>
        <dbReference type="Proteomes" id="UP001353858"/>
    </source>
</evidence>
<dbReference type="Pfam" id="PF05649">
    <property type="entry name" value="Peptidase_M13_N"/>
    <property type="match status" value="1"/>
</dbReference>
<sequence>MDLFLSYFIIVFGFVEVDSNIKSRITNEKPSVCVSTGCVRAASDFLSSIDESVDPCDDFYQFCCGTYLKNAKIPEDEFMVIKNVEVHNHVLEQLRSIIEAPIKKNEAKPFAFLKNSYKVCMDVGAIEKAGLTLARKYLSQIGWPILDIFENDCDWKAMIYKIRKIGFFHSGFFNVYVGTNILNTSQSIITIDEGGTYLHKEYLKKGFSNSAVKAYYDFVVDFAILFGGNRNFIRKEVKDMVDFEIKLAKLLLPDDERRNISAMTHQMTITQLEKQFPQLPWLDYITKVLNLPDLAITKTELVDVTVPSYIPKITALLRETPKRVQQNFITWIFIEELSSTLPQAIRNLKFNFTRITTGLQKIPPRWKECVIEVNKRMTIATSALYVRKYFDDTAKKNVVEIVDNVKRTFINSLRNLSWMDNCTRTRAIEKAEGMINHVAYPEELMDDDKIEEYYSELEFSDKYLLLYLNYQKFYSAKAFGELRKTVNKSDWIYHAGSTAVNAYYSVPENGIELPAGILQDVFFSKDRPQYMNYGGIGFIIGHEITHGFDNQGRQTDKDGRLLDWWTKNTESVFIEKAQCFIDQYNKFTLPNSNLTINGKNTQGENIADNGALKTAYLAYQSWAKCHLDEPNLPALNYTRNQIFWMTIANLWCSKERPEILEKMALTASHSPSKFRVIGSMRNSRQFAKDFKCPLGSKMNPVQKCSIW</sequence>
<feature type="domain" description="Peptidase M13 C-terminal" evidence="10">
    <location>
        <begin position="501"/>
        <end position="706"/>
    </location>
</feature>
<evidence type="ECO:0000256" key="2">
    <source>
        <dbReference type="ARBA" id="ARBA00004401"/>
    </source>
</evidence>
<keyword evidence="5" id="KW-0479">Metal-binding</keyword>
<evidence type="ECO:0000313" key="12">
    <source>
        <dbReference type="EMBL" id="KAK4872824.1"/>
    </source>
</evidence>
<organism evidence="12 13">
    <name type="scientific">Aquatica leii</name>
    <dbReference type="NCBI Taxonomy" id="1421715"/>
    <lineage>
        <taxon>Eukaryota</taxon>
        <taxon>Metazoa</taxon>
        <taxon>Ecdysozoa</taxon>
        <taxon>Arthropoda</taxon>
        <taxon>Hexapoda</taxon>
        <taxon>Insecta</taxon>
        <taxon>Pterygota</taxon>
        <taxon>Neoptera</taxon>
        <taxon>Endopterygota</taxon>
        <taxon>Coleoptera</taxon>
        <taxon>Polyphaga</taxon>
        <taxon>Elateriformia</taxon>
        <taxon>Elateroidea</taxon>
        <taxon>Lampyridae</taxon>
        <taxon>Luciolinae</taxon>
        <taxon>Aquatica</taxon>
    </lineage>
</organism>
<dbReference type="PANTHER" id="PTHR11733">
    <property type="entry name" value="ZINC METALLOPROTEASE FAMILY M13 NEPRILYSIN-RELATED"/>
    <property type="match status" value="1"/>
</dbReference>
<dbReference type="InterPro" id="IPR000718">
    <property type="entry name" value="Peptidase_M13"/>
</dbReference>
<dbReference type="PANTHER" id="PTHR11733:SF224">
    <property type="entry name" value="NEPRILYSIN-2"/>
    <property type="match status" value="1"/>
</dbReference>